<evidence type="ECO:0000313" key="2">
    <source>
        <dbReference type="Proteomes" id="UP000700732"/>
    </source>
</evidence>
<dbReference type="RefSeq" id="WP_186738814.1">
    <property type="nucleotide sequence ID" value="NZ_VFIA01000022.1"/>
</dbReference>
<gene>
    <name evidence="1" type="ORF">FH603_3538</name>
</gene>
<organism evidence="1 2">
    <name type="scientific">Spirosoma utsteinense</name>
    <dbReference type="NCBI Taxonomy" id="2585773"/>
    <lineage>
        <taxon>Bacteria</taxon>
        <taxon>Pseudomonadati</taxon>
        <taxon>Bacteroidota</taxon>
        <taxon>Cytophagia</taxon>
        <taxon>Cytophagales</taxon>
        <taxon>Cytophagaceae</taxon>
        <taxon>Spirosoma</taxon>
    </lineage>
</organism>
<keyword evidence="2" id="KW-1185">Reference proteome</keyword>
<proteinExistence type="predicted"/>
<reference evidence="1 2" key="1">
    <citation type="submission" date="2019-06" db="EMBL/GenBank/DDBJ databases">
        <title>Spirosoma utsteinense sp. nov. isolated from Antarctic ice-free soils.</title>
        <authorList>
            <person name="Tahon G."/>
        </authorList>
    </citation>
    <scope>NUCLEOTIDE SEQUENCE [LARGE SCALE GENOMIC DNA]</scope>
    <source>
        <strain evidence="1 2">LMG 31447</strain>
    </source>
</reference>
<evidence type="ECO:0000313" key="1">
    <source>
        <dbReference type="EMBL" id="MBC3793022.1"/>
    </source>
</evidence>
<accession>A0ABR6W935</accession>
<protein>
    <submittedName>
        <fullName evidence="1">RNA binding protein YcfA (HicA-like mRNA interferase family)</fullName>
    </submittedName>
</protein>
<comment type="caution">
    <text evidence="1">The sequence shown here is derived from an EMBL/GenBank/DDBJ whole genome shotgun (WGS) entry which is preliminary data.</text>
</comment>
<sequence>MDIVVLTELLHDKGWQSSARDNKHYLLKAIDKPRSASFIVPACASELIPPGTLNAILQLAYARKETHTWASFVKNTKNIAVILEKQSDRLWGRIELPGLLLVTQGCTEDCISNVLRSLLIDFLIDEAFPYSAEVSSLPFLPLYDTTAVWNLIKQLKAAHIAEEIGVDMELVGQFMTGTTYPCPEVASRLEKSIQDLGRQLMEISIR</sequence>
<dbReference type="EMBL" id="VFIA01000022">
    <property type="protein sequence ID" value="MBC3793022.1"/>
    <property type="molecule type" value="Genomic_DNA"/>
</dbReference>
<name>A0ABR6W935_9BACT</name>
<dbReference type="Proteomes" id="UP000700732">
    <property type="component" value="Unassembled WGS sequence"/>
</dbReference>